<dbReference type="EMBL" id="FQXB01000001">
    <property type="protein sequence ID" value="SHG84385.1"/>
    <property type="molecule type" value="Genomic_DNA"/>
</dbReference>
<proteinExistence type="predicted"/>
<organism evidence="2 3">
    <name type="scientific">Cognatiyoonia sediminum</name>
    <dbReference type="NCBI Taxonomy" id="1508389"/>
    <lineage>
        <taxon>Bacteria</taxon>
        <taxon>Pseudomonadati</taxon>
        <taxon>Pseudomonadota</taxon>
        <taxon>Alphaproteobacteria</taxon>
        <taxon>Rhodobacterales</taxon>
        <taxon>Paracoccaceae</taxon>
        <taxon>Cognatiyoonia</taxon>
    </lineage>
</organism>
<evidence type="ECO:0000256" key="1">
    <source>
        <dbReference type="SAM" id="Phobius"/>
    </source>
</evidence>
<keyword evidence="3" id="KW-1185">Reference proteome</keyword>
<dbReference type="Proteomes" id="UP000184074">
    <property type="component" value="Unassembled WGS sequence"/>
</dbReference>
<dbReference type="STRING" id="1508389.SAMN05444003_1181"/>
<reference evidence="2 3" key="1">
    <citation type="submission" date="2016-11" db="EMBL/GenBank/DDBJ databases">
        <authorList>
            <person name="Jaros S."/>
            <person name="Januszkiewicz K."/>
            <person name="Wedrychowicz H."/>
        </authorList>
    </citation>
    <scope>NUCLEOTIDE SEQUENCE [LARGE SCALE GENOMIC DNA]</scope>
    <source>
        <strain evidence="2 3">DSM 28715</strain>
    </source>
</reference>
<name>A0A1M5N4K6_9RHOB</name>
<dbReference type="OrthoDB" id="7872600at2"/>
<feature type="transmembrane region" description="Helical" evidence="1">
    <location>
        <begin position="12"/>
        <end position="42"/>
    </location>
</feature>
<feature type="transmembrane region" description="Helical" evidence="1">
    <location>
        <begin position="81"/>
        <end position="102"/>
    </location>
</feature>
<keyword evidence="1" id="KW-0812">Transmembrane</keyword>
<evidence type="ECO:0000313" key="3">
    <source>
        <dbReference type="Proteomes" id="UP000184074"/>
    </source>
</evidence>
<sequence>MGSFGTLKMGGQFVILSGIMHFVAAIFGDTLLMASIGVLYLLMGMGLTRGMRWLGYFAFLFMIFGSMLAYGFLYATPVPQWATITIIVLDLLAALNLFIAIWKAPVPKAPAA</sequence>
<keyword evidence="1" id="KW-0472">Membrane</keyword>
<feature type="transmembrane region" description="Helical" evidence="1">
    <location>
        <begin position="54"/>
        <end position="75"/>
    </location>
</feature>
<dbReference type="RefSeq" id="WP_131802771.1">
    <property type="nucleotide sequence ID" value="NZ_FQXB01000001.1"/>
</dbReference>
<keyword evidence="1" id="KW-1133">Transmembrane helix</keyword>
<evidence type="ECO:0000313" key="2">
    <source>
        <dbReference type="EMBL" id="SHG84385.1"/>
    </source>
</evidence>
<dbReference type="AlphaFoldDB" id="A0A1M5N4K6"/>
<gene>
    <name evidence="2" type="ORF">SAMN05444003_1181</name>
</gene>
<accession>A0A1M5N4K6</accession>
<protein>
    <submittedName>
        <fullName evidence="2">Uncharacterized protein</fullName>
    </submittedName>
</protein>